<dbReference type="InterPro" id="IPR041657">
    <property type="entry name" value="HTH_17"/>
</dbReference>
<dbReference type="InterPro" id="IPR010093">
    <property type="entry name" value="SinI_DNA-bd"/>
</dbReference>
<proteinExistence type="predicted"/>
<evidence type="ECO:0000313" key="2">
    <source>
        <dbReference type="EMBL" id="NMD85796.1"/>
    </source>
</evidence>
<comment type="caution">
    <text evidence="3">The sequence shown here is derived from an EMBL/GenBank/DDBJ whole genome shotgun (WGS) entry which is preliminary data.</text>
</comment>
<dbReference type="RefSeq" id="WP_116886005.1">
    <property type="nucleotide sequence ID" value="NZ_CAUHRZ010000086.1"/>
</dbReference>
<gene>
    <name evidence="3" type="ORF">C8D82_1559</name>
    <name evidence="2" type="ORF">HF882_04280</name>
</gene>
<dbReference type="SUPFAM" id="SSF46955">
    <property type="entry name" value="Putative DNA-binding domain"/>
    <property type="match status" value="1"/>
</dbReference>
<dbReference type="Proteomes" id="UP000245959">
    <property type="component" value="Unassembled WGS sequence"/>
</dbReference>
<reference evidence="2 5" key="2">
    <citation type="submission" date="2020-04" db="EMBL/GenBank/DDBJ databases">
        <authorList>
            <person name="Hitch T.C.A."/>
            <person name="Wylensek D."/>
            <person name="Clavel T."/>
        </authorList>
    </citation>
    <scope>NUCLEOTIDE SEQUENCE [LARGE SCALE GENOMIC DNA]</scope>
    <source>
        <strain evidence="2 5">COR2-253-APC-1A</strain>
    </source>
</reference>
<protein>
    <submittedName>
        <fullName evidence="3">AlpA family transcriptional regulator</fullName>
    </submittedName>
    <submittedName>
        <fullName evidence="2">Helix-turn-helix domain-containing protein</fullName>
    </submittedName>
</protein>
<dbReference type="NCBIfam" id="TIGR01764">
    <property type="entry name" value="excise"/>
    <property type="match status" value="1"/>
</dbReference>
<dbReference type="AlphaFoldDB" id="A0A2U1ABU9"/>
<dbReference type="EMBL" id="QEKH01000055">
    <property type="protein sequence ID" value="PVY32252.1"/>
    <property type="molecule type" value="Genomic_DNA"/>
</dbReference>
<dbReference type="EMBL" id="JABAEW010000005">
    <property type="protein sequence ID" value="NMD85796.1"/>
    <property type="molecule type" value="Genomic_DNA"/>
</dbReference>
<accession>A0A2U1ABU9</accession>
<dbReference type="Proteomes" id="UP000576225">
    <property type="component" value="Unassembled WGS sequence"/>
</dbReference>
<dbReference type="GO" id="GO:0003677">
    <property type="term" value="F:DNA binding"/>
    <property type="evidence" value="ECO:0007669"/>
    <property type="project" value="InterPro"/>
</dbReference>
<reference evidence="3 4" key="1">
    <citation type="submission" date="2018-04" db="EMBL/GenBank/DDBJ databases">
        <title>Genomic Encyclopedia of Type Strains, Phase IV (KMG-IV): sequencing the most valuable type-strain genomes for metagenomic binning, comparative biology and taxonomic classification.</title>
        <authorList>
            <person name="Goeker M."/>
        </authorList>
    </citation>
    <scope>NUCLEOTIDE SEQUENCE [LARGE SCALE GENOMIC DNA]</scope>
    <source>
        <strain evidence="3 4">DSM 14823</strain>
    </source>
</reference>
<evidence type="ECO:0000313" key="5">
    <source>
        <dbReference type="Proteomes" id="UP000576225"/>
    </source>
</evidence>
<feature type="domain" description="Helix-turn-helix" evidence="1">
    <location>
        <begin position="51"/>
        <end position="97"/>
    </location>
</feature>
<dbReference type="Pfam" id="PF12728">
    <property type="entry name" value="HTH_17"/>
    <property type="match status" value="1"/>
</dbReference>
<evidence type="ECO:0000313" key="4">
    <source>
        <dbReference type="Proteomes" id="UP000245959"/>
    </source>
</evidence>
<evidence type="ECO:0000259" key="1">
    <source>
        <dbReference type="Pfam" id="PF12728"/>
    </source>
</evidence>
<name>A0A2U1ABU9_9BACT</name>
<organism evidence="3 4">
    <name type="scientific">Victivallis vadensis</name>
    <dbReference type="NCBI Taxonomy" id="172901"/>
    <lineage>
        <taxon>Bacteria</taxon>
        <taxon>Pseudomonadati</taxon>
        <taxon>Lentisphaerota</taxon>
        <taxon>Lentisphaeria</taxon>
        <taxon>Victivallales</taxon>
        <taxon>Victivallaceae</taxon>
        <taxon>Victivallis</taxon>
    </lineage>
</organism>
<dbReference type="GeneID" id="78297267"/>
<keyword evidence="4" id="KW-1185">Reference proteome</keyword>
<sequence>MIQPKTLDTLIQLATPLVACGALEQSELDELKVAVRQSKEDEGPKFPRLVRIQEAADYLGVSKKAIHDYIKDGKLKRIKFGHRSARITADSIAQFLQDSQK</sequence>
<dbReference type="InterPro" id="IPR009061">
    <property type="entry name" value="DNA-bd_dom_put_sf"/>
</dbReference>
<evidence type="ECO:0000313" key="3">
    <source>
        <dbReference type="EMBL" id="PVY32252.1"/>
    </source>
</evidence>